<sequence length="282" mass="31716">MQGKVNQTIKSENAAIKLFAGKRKDPFIFDADWFSKTVFDYCIDTAKGSNNMKYLNVLSIVLEVNSAEFSNTEGTGLLAIAGQITQREAPFKILDRVGRPEISNGHLVTQVGHQDLRDIYNEEKTFTLNPEHEARYRKRLQDNIRYYDSLDGNQDWTTPWEQSLINILINDYLVVDTTKPFNQHGYFEIENSLLRNQPNTRSGGRAPGDRAISTLMTTLINGGHGRAISDGIPFNNIATSFPYLANPNKAIIASIINTVAPHVIKPISLRKREDGQVSQECQ</sequence>
<comment type="caution">
    <text evidence="1">The sequence shown here is derived from an EMBL/GenBank/DDBJ whole genome shotgun (WGS) entry which is preliminary data.</text>
</comment>
<dbReference type="Pfam" id="PF14224">
    <property type="entry name" value="DUF4331"/>
    <property type="match status" value="1"/>
</dbReference>
<proteinExistence type="predicted"/>
<evidence type="ECO:0000313" key="2">
    <source>
        <dbReference type="Proteomes" id="UP000242502"/>
    </source>
</evidence>
<organism evidence="1 2">
    <name type="scientific">Candidatus Endobugula sertula</name>
    <name type="common">Bugula neritina bacterial symbiont</name>
    <dbReference type="NCBI Taxonomy" id="62101"/>
    <lineage>
        <taxon>Bacteria</taxon>
        <taxon>Pseudomonadati</taxon>
        <taxon>Pseudomonadota</taxon>
        <taxon>Gammaproteobacteria</taxon>
        <taxon>Cellvibrionales</taxon>
        <taxon>Cellvibrionaceae</taxon>
        <taxon>Candidatus Endobugula</taxon>
    </lineage>
</organism>
<evidence type="ECO:0000313" key="1">
    <source>
        <dbReference type="EMBL" id="ODS22925.1"/>
    </source>
</evidence>
<protein>
    <submittedName>
        <fullName evidence="1">Uncharacterized protein</fullName>
    </submittedName>
</protein>
<dbReference type="InterPro" id="IPR025566">
    <property type="entry name" value="DUF4331"/>
</dbReference>
<dbReference type="EMBL" id="MDLC01000046">
    <property type="protein sequence ID" value="ODS22925.1"/>
    <property type="molecule type" value="Genomic_DNA"/>
</dbReference>
<reference evidence="1 2" key="1">
    <citation type="journal article" date="2016" name="Appl. Environ. Microbiol.">
        <title>Lack of Overt Genome Reduction in the Bryostatin-Producing Bryozoan Symbiont "Candidatus Endobugula sertula".</title>
        <authorList>
            <person name="Miller I.J."/>
            <person name="Vanee N."/>
            <person name="Fong S.S."/>
            <person name="Lim-Fong G.E."/>
            <person name="Kwan J.C."/>
        </authorList>
    </citation>
    <scope>NUCLEOTIDE SEQUENCE [LARGE SCALE GENOMIC DNA]</scope>
    <source>
        <strain evidence="1">AB1-4</strain>
    </source>
</reference>
<dbReference type="Proteomes" id="UP000242502">
    <property type="component" value="Unassembled WGS sequence"/>
</dbReference>
<dbReference type="AlphaFoldDB" id="A0A1D2QMZ5"/>
<dbReference type="STRING" id="62101.AB835_11530"/>
<gene>
    <name evidence="1" type="ORF">AB835_11530</name>
</gene>
<name>A0A1D2QMZ5_9GAMM</name>
<accession>A0A1D2QMZ5</accession>